<keyword evidence="4 7" id="KW-0812">Transmembrane</keyword>
<keyword evidence="3" id="KW-1003">Cell membrane</keyword>
<dbReference type="PANTHER" id="PTHR43227:SF11">
    <property type="entry name" value="BLL4140 PROTEIN"/>
    <property type="match status" value="1"/>
</dbReference>
<dbReference type="Pfam" id="PF00528">
    <property type="entry name" value="BPD_transp_1"/>
    <property type="match status" value="1"/>
</dbReference>
<feature type="domain" description="ABC transmembrane type-1" evidence="8">
    <location>
        <begin position="78"/>
        <end position="291"/>
    </location>
</feature>
<dbReference type="InterPro" id="IPR050809">
    <property type="entry name" value="UgpAE/MalFG_permease"/>
</dbReference>
<evidence type="ECO:0000256" key="1">
    <source>
        <dbReference type="ARBA" id="ARBA00004651"/>
    </source>
</evidence>
<comment type="caution">
    <text evidence="9">The sequence shown here is derived from an EMBL/GenBank/DDBJ whole genome shotgun (WGS) entry which is preliminary data.</text>
</comment>
<keyword evidence="10" id="KW-1185">Reference proteome</keyword>
<organism evidence="9 10">
    <name type="scientific">Marinicrinis lubricantis</name>
    <dbReference type="NCBI Taxonomy" id="2086470"/>
    <lineage>
        <taxon>Bacteria</taxon>
        <taxon>Bacillati</taxon>
        <taxon>Bacillota</taxon>
        <taxon>Bacilli</taxon>
        <taxon>Bacillales</taxon>
        <taxon>Paenibacillaceae</taxon>
    </lineage>
</organism>
<evidence type="ECO:0000259" key="8">
    <source>
        <dbReference type="PROSITE" id="PS50928"/>
    </source>
</evidence>
<dbReference type="PANTHER" id="PTHR43227">
    <property type="entry name" value="BLL4140 PROTEIN"/>
    <property type="match status" value="1"/>
</dbReference>
<dbReference type="Gene3D" id="1.10.3720.10">
    <property type="entry name" value="MetI-like"/>
    <property type="match status" value="1"/>
</dbReference>
<dbReference type="InterPro" id="IPR035906">
    <property type="entry name" value="MetI-like_sf"/>
</dbReference>
<feature type="transmembrane region" description="Helical" evidence="7">
    <location>
        <begin position="117"/>
        <end position="136"/>
    </location>
</feature>
<evidence type="ECO:0000256" key="5">
    <source>
        <dbReference type="ARBA" id="ARBA00022989"/>
    </source>
</evidence>
<dbReference type="Proteomes" id="UP001596250">
    <property type="component" value="Unassembled WGS sequence"/>
</dbReference>
<feature type="transmembrane region" description="Helical" evidence="7">
    <location>
        <begin position="82"/>
        <end position="105"/>
    </location>
</feature>
<evidence type="ECO:0000313" key="10">
    <source>
        <dbReference type="Proteomes" id="UP001596250"/>
    </source>
</evidence>
<evidence type="ECO:0000256" key="2">
    <source>
        <dbReference type="ARBA" id="ARBA00022448"/>
    </source>
</evidence>
<dbReference type="CDD" id="cd06261">
    <property type="entry name" value="TM_PBP2"/>
    <property type="match status" value="1"/>
</dbReference>
<keyword evidence="6 7" id="KW-0472">Membrane</keyword>
<comment type="similarity">
    <text evidence="7">Belongs to the binding-protein-dependent transport system permease family.</text>
</comment>
<reference evidence="10" key="1">
    <citation type="journal article" date="2019" name="Int. J. Syst. Evol. Microbiol.">
        <title>The Global Catalogue of Microorganisms (GCM) 10K type strain sequencing project: providing services to taxonomists for standard genome sequencing and annotation.</title>
        <authorList>
            <consortium name="The Broad Institute Genomics Platform"/>
            <consortium name="The Broad Institute Genome Sequencing Center for Infectious Disease"/>
            <person name="Wu L."/>
            <person name="Ma J."/>
        </authorList>
    </citation>
    <scope>NUCLEOTIDE SEQUENCE [LARGE SCALE GENOMIC DNA]</scope>
    <source>
        <strain evidence="10">CCM 8749</strain>
    </source>
</reference>
<evidence type="ECO:0000313" key="9">
    <source>
        <dbReference type="EMBL" id="MFC5986949.1"/>
    </source>
</evidence>
<accession>A0ABW1IPM2</accession>
<evidence type="ECO:0000256" key="3">
    <source>
        <dbReference type="ARBA" id="ARBA00022475"/>
    </source>
</evidence>
<protein>
    <submittedName>
        <fullName evidence="9">Carbohydrate ABC transporter permease</fullName>
    </submittedName>
</protein>
<dbReference type="PROSITE" id="PS50928">
    <property type="entry name" value="ABC_TM1"/>
    <property type="match status" value="1"/>
</dbReference>
<name>A0ABW1IPM2_9BACL</name>
<dbReference type="EMBL" id="JBHSQV010000144">
    <property type="protein sequence ID" value="MFC5986949.1"/>
    <property type="molecule type" value="Genomic_DNA"/>
</dbReference>
<feature type="transmembrane region" description="Helical" evidence="7">
    <location>
        <begin position="165"/>
        <end position="184"/>
    </location>
</feature>
<proteinExistence type="inferred from homology"/>
<feature type="transmembrane region" description="Helical" evidence="7">
    <location>
        <begin position="196"/>
        <end position="219"/>
    </location>
</feature>
<evidence type="ECO:0000256" key="7">
    <source>
        <dbReference type="RuleBase" id="RU363032"/>
    </source>
</evidence>
<feature type="transmembrane region" description="Helical" evidence="7">
    <location>
        <begin position="21"/>
        <end position="43"/>
    </location>
</feature>
<keyword evidence="2 7" id="KW-0813">Transport</keyword>
<feature type="transmembrane region" description="Helical" evidence="7">
    <location>
        <begin position="272"/>
        <end position="295"/>
    </location>
</feature>
<dbReference type="InterPro" id="IPR000515">
    <property type="entry name" value="MetI-like"/>
</dbReference>
<dbReference type="RefSeq" id="WP_379894257.1">
    <property type="nucleotide sequence ID" value="NZ_CBCSCT010000062.1"/>
</dbReference>
<sequence>METARSKATWSRKLKDNVAGYLFILPTLILFGVFFVFSFYFLIKTSFQDVNLSFLNAEFVGWDNYKLVLSDDRFFKSVFNNFVLSAFGIFVSLTLGFLVSIFLSFKFRGSRLLHGIYFLPSLLPMALTASVFGLMMEYKFGTLNVFLRSIGLEEFALRWLGDPQLALYSVMFVSIYLIGIPMMYYTSELTTLNTGILEAAVIDGAGMWKIIGFILFPLLKNSHKTIILSMLLASFREFERVFLMTDGGPAGATEITSTYIYRYVKMGTDMGYVSAASVIILLIALVISFIQLSVYRRSSRK</sequence>
<gene>
    <name evidence="9" type="ORF">ACFPXP_11040</name>
</gene>
<comment type="subcellular location">
    <subcellularLocation>
        <location evidence="1 7">Cell membrane</location>
        <topology evidence="1 7">Multi-pass membrane protein</topology>
    </subcellularLocation>
</comment>
<dbReference type="SUPFAM" id="SSF161098">
    <property type="entry name" value="MetI-like"/>
    <property type="match status" value="1"/>
</dbReference>
<keyword evidence="5 7" id="KW-1133">Transmembrane helix</keyword>
<evidence type="ECO:0000256" key="6">
    <source>
        <dbReference type="ARBA" id="ARBA00023136"/>
    </source>
</evidence>
<evidence type="ECO:0000256" key="4">
    <source>
        <dbReference type="ARBA" id="ARBA00022692"/>
    </source>
</evidence>